<dbReference type="PANTHER" id="PTHR15502">
    <property type="entry name" value="CALCINEURIN-BINDING PROTEIN CABIN 1-RELATED"/>
    <property type="match status" value="1"/>
</dbReference>
<accession>A0A6P8HYE9</accession>
<feature type="region of interest" description="Disordered" evidence="3">
    <location>
        <begin position="499"/>
        <end position="683"/>
    </location>
</feature>
<comment type="subcellular location">
    <subcellularLocation>
        <location evidence="1">Nucleus</location>
    </subcellularLocation>
</comment>
<evidence type="ECO:0000313" key="4">
    <source>
        <dbReference type="Proteomes" id="UP000515163"/>
    </source>
</evidence>
<dbReference type="OrthoDB" id="77564at2759"/>
<feature type="compositionally biased region" description="Polar residues" evidence="3">
    <location>
        <begin position="990"/>
        <end position="1003"/>
    </location>
</feature>
<reference evidence="5" key="1">
    <citation type="submission" date="2025-08" db="UniProtKB">
        <authorList>
            <consortium name="RefSeq"/>
        </authorList>
    </citation>
    <scope>IDENTIFICATION</scope>
</reference>
<dbReference type="InParanoid" id="A0A6P8HYE9"/>
<dbReference type="GO" id="GO:0005634">
    <property type="term" value="C:nucleus"/>
    <property type="evidence" value="ECO:0007669"/>
    <property type="project" value="UniProtKB-SubCell"/>
</dbReference>
<feature type="compositionally biased region" description="Basic and acidic residues" evidence="3">
    <location>
        <begin position="576"/>
        <end position="588"/>
    </location>
</feature>
<feature type="compositionally biased region" description="Polar residues" evidence="3">
    <location>
        <begin position="1103"/>
        <end position="1116"/>
    </location>
</feature>
<feature type="compositionally biased region" description="Acidic residues" evidence="3">
    <location>
        <begin position="334"/>
        <end position="344"/>
    </location>
</feature>
<feature type="compositionally biased region" description="Low complexity" evidence="3">
    <location>
        <begin position="945"/>
        <end position="956"/>
    </location>
</feature>
<feature type="region of interest" description="Disordered" evidence="3">
    <location>
        <begin position="191"/>
        <end position="425"/>
    </location>
</feature>
<dbReference type="Proteomes" id="UP000515163">
    <property type="component" value="Unplaced"/>
</dbReference>
<feature type="compositionally biased region" description="Basic and acidic residues" evidence="3">
    <location>
        <begin position="250"/>
        <end position="266"/>
    </location>
</feature>
<dbReference type="GeneID" id="116294232"/>
<protein>
    <submittedName>
        <fullName evidence="5">Uncharacterized protein LOC116294232</fullName>
    </submittedName>
</protein>
<dbReference type="InterPro" id="IPR033053">
    <property type="entry name" value="Hir3/CABIN1"/>
</dbReference>
<feature type="compositionally biased region" description="Polar residues" evidence="3">
    <location>
        <begin position="415"/>
        <end position="425"/>
    </location>
</feature>
<feature type="compositionally biased region" description="Polar residues" evidence="3">
    <location>
        <begin position="957"/>
        <end position="971"/>
    </location>
</feature>
<organism evidence="4 5">
    <name type="scientific">Actinia tenebrosa</name>
    <name type="common">Australian red waratah sea anemone</name>
    <dbReference type="NCBI Taxonomy" id="6105"/>
    <lineage>
        <taxon>Eukaryota</taxon>
        <taxon>Metazoa</taxon>
        <taxon>Cnidaria</taxon>
        <taxon>Anthozoa</taxon>
        <taxon>Hexacorallia</taxon>
        <taxon>Actiniaria</taxon>
        <taxon>Actiniidae</taxon>
        <taxon>Actinia</taxon>
    </lineage>
</organism>
<dbReference type="GO" id="GO:0031491">
    <property type="term" value="F:nucleosome binding"/>
    <property type="evidence" value="ECO:0007669"/>
    <property type="project" value="TreeGrafter"/>
</dbReference>
<evidence type="ECO:0000313" key="5">
    <source>
        <dbReference type="RefSeq" id="XP_031557647.1"/>
    </source>
</evidence>
<feature type="compositionally biased region" description="Basic and acidic residues" evidence="3">
    <location>
        <begin position="311"/>
        <end position="321"/>
    </location>
</feature>
<dbReference type="RefSeq" id="XP_031557647.1">
    <property type="nucleotide sequence ID" value="XM_031701787.1"/>
</dbReference>
<feature type="compositionally biased region" description="Basic and acidic residues" evidence="3">
    <location>
        <begin position="215"/>
        <end position="226"/>
    </location>
</feature>
<dbReference type="KEGG" id="aten:116294232"/>
<feature type="compositionally biased region" description="Basic and acidic residues" evidence="3">
    <location>
        <begin position="659"/>
        <end position="681"/>
    </location>
</feature>
<dbReference type="AlphaFoldDB" id="A0A6P8HYE9"/>
<name>A0A6P8HYE9_ACTTE</name>
<sequence>MLVLSEEIFTRALGMDDSEAWLHHYMLGKIAEKLRKSPEIYLEHYEKSSRHLDEDIANYPRKIPFYSPPDHVLEALEVYYRVHVSVLKLLLNEFPDVNKEILEKYLQRAAKGPFFSHEYDIDGGHSIAFRSESTASETNAIEPDKGVFELSSEFLASTKIDTSTAPVSQSTVPTAMQVSFDVKQDVRAEKSGLAQAASKDNDDVVSDSQLQGQVQKDKDGLEEPREVTPAMEMTEEKSAAVTSKLLQEQPPHDEKLKKEPSKDVKENIPSSLITEPIESTLRKPQESVIEDDNGNVTKDKSVSNNPFADALTKESKNEEVGKSGSVSESIKQEEEIEEKMEVEEKEALLVASNVAKQPDDTNGLKGTETEVAQPVKSNVSQQISKDDTPGSKPDSHILEVVEGMSGIEDTETCKSKSLSSYDKPNTQKEVAVDVPARTPVLLKGTSEISKEHAYAQDFEMANPTCTPENSKELSMQDVKDFDRVKQIGQEDISKDLLKVKSSKEEMESVDSSKFYPGETEMHEMGVPMDTKKITDEQDEEMENTKVTKRPELSTNISDTVEKLSPAIPMDISQSQPEKEGLKKIHPKDTTLMSNETIHESGVGKEALEDTREISASAEEDKVGESKDILRSQSKDKESVTAPKESREETPLVSNGSNSKRFENDSQIRNVGKESKTDKEESLVTNQCIPAQSIVKDKKPLTDEQKIVQRELIDVCIHGLEHCLLRFPQHHKCRYRLANVYYVSPYHKDLQLSRALLLGGNTGKAKLQRNPHQGLFNEKSKTNMFSAFWRIPEEDIDRPGSFCTHTHKSVDLLLQVLRDVNEWDTLISISNLLHRTPEPGKKYLRDNERHFLSKKACDFSVEIMAKRVESQDAQVEPAVLSQLLFDAYECWKIAQKYEGTAKISENLVVKAFEMYREKVPDITDLQSGGESQPSVLDRAIRFCQQSSKPQTSSTSTTAHQTPADSSVDSQIDNAFGSDDIVMSEPRDVSKTAASKDQPDTTSLQKEAKESNGISGKATKEKEIESEAVAIKNTLSKTNERSVSLTEAPTEPLERFTCSTINTLGSKNVSKETSKETKDVCTTRFNQETSSKDTGSGILTKHLDPNQQQSGIGSTIYTKPSVDIPETFPKAEASPLEIQKAFESDSLISAVAECSQSKVSLTLTAKSLDSALDENAKQESPLSLDKDPSFTEPVSLDDQQ</sequence>
<feature type="compositionally biased region" description="Basic and acidic residues" evidence="3">
    <location>
        <begin position="519"/>
        <end position="535"/>
    </location>
</feature>
<feature type="region of interest" description="Disordered" evidence="3">
    <location>
        <begin position="1170"/>
        <end position="1198"/>
    </location>
</feature>
<evidence type="ECO:0000256" key="3">
    <source>
        <dbReference type="SAM" id="MobiDB-lite"/>
    </source>
</evidence>
<proteinExistence type="predicted"/>
<gene>
    <name evidence="5" type="primary">LOC116294232</name>
</gene>
<feature type="region of interest" description="Disordered" evidence="3">
    <location>
        <begin position="945"/>
        <end position="1020"/>
    </location>
</feature>
<evidence type="ECO:0000256" key="2">
    <source>
        <dbReference type="ARBA" id="ARBA00023242"/>
    </source>
</evidence>
<keyword evidence="2" id="KW-0539">Nucleus</keyword>
<dbReference type="GO" id="GO:0006325">
    <property type="term" value="P:chromatin organization"/>
    <property type="evidence" value="ECO:0007669"/>
    <property type="project" value="InterPro"/>
</dbReference>
<keyword evidence="4" id="KW-1185">Reference proteome</keyword>
<feature type="compositionally biased region" description="Basic and acidic residues" evidence="3">
    <location>
        <begin position="384"/>
        <end position="399"/>
    </location>
</feature>
<feature type="compositionally biased region" description="Basic and acidic residues" evidence="3">
    <location>
        <begin position="596"/>
        <end position="649"/>
    </location>
</feature>
<evidence type="ECO:0000256" key="1">
    <source>
        <dbReference type="ARBA" id="ARBA00004123"/>
    </source>
</evidence>
<feature type="compositionally biased region" description="Basic and acidic residues" evidence="3">
    <location>
        <begin position="542"/>
        <end position="551"/>
    </location>
</feature>
<dbReference type="PANTHER" id="PTHR15502:SF7">
    <property type="entry name" value="CALCINEURIN-BINDING PROTEIN CABIN-1"/>
    <property type="match status" value="1"/>
</dbReference>
<feature type="region of interest" description="Disordered" evidence="3">
    <location>
        <begin position="1086"/>
        <end position="1118"/>
    </location>
</feature>